<keyword evidence="5" id="KW-1185">Reference proteome</keyword>
<evidence type="ECO:0000313" key="5">
    <source>
        <dbReference type="Proteomes" id="UP000184171"/>
    </source>
</evidence>
<dbReference type="InterPro" id="IPR029063">
    <property type="entry name" value="SAM-dependent_MTases_sf"/>
</dbReference>
<evidence type="ECO:0000259" key="3">
    <source>
        <dbReference type="Pfam" id="PF13649"/>
    </source>
</evidence>
<dbReference type="Pfam" id="PF13649">
    <property type="entry name" value="Methyltransf_25"/>
    <property type="match status" value="1"/>
</dbReference>
<keyword evidence="1 4" id="KW-0489">Methyltransferase</keyword>
<evidence type="ECO:0000256" key="1">
    <source>
        <dbReference type="ARBA" id="ARBA00022603"/>
    </source>
</evidence>
<dbReference type="PANTHER" id="PTHR44942">
    <property type="entry name" value="METHYLTRANSF_11 DOMAIN-CONTAINING PROTEIN"/>
    <property type="match status" value="1"/>
</dbReference>
<dbReference type="InterPro" id="IPR051052">
    <property type="entry name" value="Diverse_substrate_MTase"/>
</dbReference>
<evidence type="ECO:0000256" key="2">
    <source>
        <dbReference type="ARBA" id="ARBA00022679"/>
    </source>
</evidence>
<proteinExistence type="predicted"/>
<protein>
    <submittedName>
        <fullName evidence="4">Phosphoethanolamine N-methyltransferase</fullName>
    </submittedName>
</protein>
<dbReference type="EMBL" id="FQZT01000001">
    <property type="protein sequence ID" value="SHI52714.1"/>
    <property type="molecule type" value="Genomic_DNA"/>
</dbReference>
<dbReference type="CDD" id="cd02440">
    <property type="entry name" value="AdoMet_MTases"/>
    <property type="match status" value="1"/>
</dbReference>
<dbReference type="OrthoDB" id="9765084at2"/>
<dbReference type="SUPFAM" id="SSF53335">
    <property type="entry name" value="S-adenosyl-L-methionine-dependent methyltransferases"/>
    <property type="match status" value="1"/>
</dbReference>
<feature type="domain" description="Methyltransferase" evidence="3">
    <location>
        <begin position="57"/>
        <end position="150"/>
    </location>
</feature>
<keyword evidence="2 4" id="KW-0808">Transferase</keyword>
<gene>
    <name evidence="4" type="ORF">SAMN02745165_00314</name>
</gene>
<accession>A0A1M6BW12</accession>
<dbReference type="InterPro" id="IPR041698">
    <property type="entry name" value="Methyltransf_25"/>
</dbReference>
<sequence>MDDGKTTLDSLPTRGRVLVKAASVYDHVQPFVTLGQEARLNRWLAEQVEVAPGSSALDVGCGTGLLTVQIAERHAQVDVVGIDASGPMIRQAINKRKRGNCRFQQALAEELPFADGQFDLVTSALFFHHVDRELKLQSLREIHRVLKPGGSLLIADMDRPYTWLGWAMSWVAWKLLRQPEIKENMDGLLHELIDQGGFSKPNEIGRFSGYIKVLLAKRDL</sequence>
<dbReference type="GO" id="GO:0008168">
    <property type="term" value="F:methyltransferase activity"/>
    <property type="evidence" value="ECO:0007669"/>
    <property type="project" value="UniProtKB-KW"/>
</dbReference>
<evidence type="ECO:0000313" key="4">
    <source>
        <dbReference type="EMBL" id="SHI52714.1"/>
    </source>
</evidence>
<dbReference type="GO" id="GO:0032259">
    <property type="term" value="P:methylation"/>
    <property type="evidence" value="ECO:0007669"/>
    <property type="project" value="UniProtKB-KW"/>
</dbReference>
<dbReference type="AlphaFoldDB" id="A0A1M6BW12"/>
<organism evidence="4 5">
    <name type="scientific">Malonomonas rubra DSM 5091</name>
    <dbReference type="NCBI Taxonomy" id="1122189"/>
    <lineage>
        <taxon>Bacteria</taxon>
        <taxon>Pseudomonadati</taxon>
        <taxon>Thermodesulfobacteriota</taxon>
        <taxon>Desulfuromonadia</taxon>
        <taxon>Desulfuromonadales</taxon>
        <taxon>Geopsychrobacteraceae</taxon>
        <taxon>Malonomonas</taxon>
    </lineage>
</organism>
<dbReference type="PANTHER" id="PTHR44942:SF4">
    <property type="entry name" value="METHYLTRANSFERASE TYPE 11 DOMAIN-CONTAINING PROTEIN"/>
    <property type="match status" value="1"/>
</dbReference>
<dbReference type="RefSeq" id="WP_072904988.1">
    <property type="nucleotide sequence ID" value="NZ_FQZT01000001.1"/>
</dbReference>
<dbReference type="Proteomes" id="UP000184171">
    <property type="component" value="Unassembled WGS sequence"/>
</dbReference>
<dbReference type="STRING" id="1122189.SAMN02745165_00314"/>
<dbReference type="Gene3D" id="3.40.50.150">
    <property type="entry name" value="Vaccinia Virus protein VP39"/>
    <property type="match status" value="1"/>
</dbReference>
<reference evidence="4 5" key="1">
    <citation type="submission" date="2016-11" db="EMBL/GenBank/DDBJ databases">
        <authorList>
            <person name="Jaros S."/>
            <person name="Januszkiewicz K."/>
            <person name="Wedrychowicz H."/>
        </authorList>
    </citation>
    <scope>NUCLEOTIDE SEQUENCE [LARGE SCALE GENOMIC DNA]</scope>
    <source>
        <strain evidence="4 5">DSM 5091</strain>
    </source>
</reference>
<name>A0A1M6BW12_MALRU</name>